<dbReference type="EMBL" id="CM046507">
    <property type="protein sequence ID" value="KAI8668574.1"/>
    <property type="molecule type" value="Genomic_DNA"/>
</dbReference>
<accession>A0ACC0QUA3</accession>
<evidence type="ECO:0000313" key="2">
    <source>
        <dbReference type="Proteomes" id="UP001065298"/>
    </source>
</evidence>
<proteinExistence type="predicted"/>
<name>A0ACC0QUA3_9HYPO</name>
<keyword evidence="2" id="KW-1185">Reference proteome</keyword>
<comment type="caution">
    <text evidence="1">The sequence shown here is derived from an EMBL/GenBank/DDBJ whole genome shotgun (WGS) entry which is preliminary data.</text>
</comment>
<organism evidence="1 2">
    <name type="scientific">Fusarium keratoplasticum</name>
    <dbReference type="NCBI Taxonomy" id="1328300"/>
    <lineage>
        <taxon>Eukaryota</taxon>
        <taxon>Fungi</taxon>
        <taxon>Dikarya</taxon>
        <taxon>Ascomycota</taxon>
        <taxon>Pezizomycotina</taxon>
        <taxon>Sordariomycetes</taxon>
        <taxon>Hypocreomycetidae</taxon>
        <taxon>Hypocreales</taxon>
        <taxon>Nectriaceae</taxon>
        <taxon>Fusarium</taxon>
        <taxon>Fusarium solani species complex</taxon>
    </lineage>
</organism>
<reference evidence="1" key="1">
    <citation type="submission" date="2022-06" db="EMBL/GenBank/DDBJ databases">
        <title>Fusarium solani species complex genomes reveal bases of compartmentalisation and animal pathogenesis.</title>
        <authorList>
            <person name="Tsai I.J."/>
        </authorList>
    </citation>
    <scope>NUCLEOTIDE SEQUENCE</scope>
    <source>
        <strain evidence="1">Fu6.1</strain>
    </source>
</reference>
<evidence type="ECO:0000313" key="1">
    <source>
        <dbReference type="EMBL" id="KAI8668574.1"/>
    </source>
</evidence>
<protein>
    <submittedName>
        <fullName evidence="1">Uncharacterized protein</fullName>
    </submittedName>
</protein>
<gene>
    <name evidence="1" type="ORF">NCS57_00668900</name>
</gene>
<sequence length="337" mass="37425">MSSKLEKDVAWESSILGTIYKQLFVHPQPIPSTVSLASKTAIITGANGGLGFEAARQLLKLGLSRLILAVRSQAKGQAAAETLKKEFPIANIQISLVDLADYDSITAFADRCRLLEQIDYVILNAGLQSSTFRRNENTNHESVFQTNFLSTVFLLLLLVSVIKEKNRQRLTDQPPVITVVGSDTMYFSKFTVVDPIFSRLDDPKHFVKFQQYMDSKFLVMIFISQLAEKVSSDDVVINVCNPGMTAGTGLGHDSEHLSFAEKYIMPIFAKALGRSVQVGASVYIHALLVEGKESHGSFVSDWAIKPYPSVLYKKEGKGLGARLWQETIEELRFTWAP</sequence>
<dbReference type="Proteomes" id="UP001065298">
    <property type="component" value="Chromosome 5"/>
</dbReference>